<reference evidence="2" key="1">
    <citation type="submission" date="2023-01" db="EMBL/GenBank/DDBJ databases">
        <title>Colletotrichum chrysophilum M932 genome sequence.</title>
        <authorList>
            <person name="Baroncelli R."/>
        </authorList>
    </citation>
    <scope>NUCLEOTIDE SEQUENCE</scope>
    <source>
        <strain evidence="2">M932</strain>
    </source>
</reference>
<name>A0AAD9A7W9_9PEZI</name>
<evidence type="ECO:0000313" key="3">
    <source>
        <dbReference type="Proteomes" id="UP001243330"/>
    </source>
</evidence>
<comment type="caution">
    <text evidence="2">The sequence shown here is derived from an EMBL/GenBank/DDBJ whole genome shotgun (WGS) entry which is preliminary data.</text>
</comment>
<organism evidence="2 3">
    <name type="scientific">Colletotrichum chrysophilum</name>
    <dbReference type="NCBI Taxonomy" id="1836956"/>
    <lineage>
        <taxon>Eukaryota</taxon>
        <taxon>Fungi</taxon>
        <taxon>Dikarya</taxon>
        <taxon>Ascomycota</taxon>
        <taxon>Pezizomycotina</taxon>
        <taxon>Sordariomycetes</taxon>
        <taxon>Hypocreomycetidae</taxon>
        <taxon>Glomerellales</taxon>
        <taxon>Glomerellaceae</taxon>
        <taxon>Colletotrichum</taxon>
        <taxon>Colletotrichum gloeosporioides species complex</taxon>
    </lineage>
</organism>
<feature type="region of interest" description="Disordered" evidence="1">
    <location>
        <begin position="141"/>
        <end position="173"/>
    </location>
</feature>
<accession>A0AAD9A7W9</accession>
<proteinExistence type="predicted"/>
<evidence type="ECO:0000256" key="1">
    <source>
        <dbReference type="SAM" id="MobiDB-lite"/>
    </source>
</evidence>
<keyword evidence="3" id="KW-1185">Reference proteome</keyword>
<protein>
    <submittedName>
        <fullName evidence="2">Uncharacterized protein</fullName>
    </submittedName>
</protein>
<dbReference type="AlphaFoldDB" id="A0AAD9A7W9"/>
<gene>
    <name evidence="2" type="ORF">CCHR01_14239</name>
</gene>
<dbReference type="Proteomes" id="UP001243330">
    <property type="component" value="Unassembled WGS sequence"/>
</dbReference>
<evidence type="ECO:0000313" key="2">
    <source>
        <dbReference type="EMBL" id="KAK1843133.1"/>
    </source>
</evidence>
<sequence length="173" mass="19468">MRMSLAVQLTRKLGEHASYWKAVGLLLHLVGSKAYRRKMLAAFSYPQNLLVMIHDADCDGSHTAQLRRISMVSNIVDLILTRCAIVHVDQRRDPPLAVDHSQPPTREFRTLSKDLDFGAHNRTTLSKLSLDTTYIYHLPSSAHGRSPGLPSPAGSRTRPRRWGHLNAGRRREG</sequence>
<dbReference type="EMBL" id="JAQOWY010000375">
    <property type="protein sequence ID" value="KAK1843133.1"/>
    <property type="molecule type" value="Genomic_DNA"/>
</dbReference>